<dbReference type="InterPro" id="IPR020904">
    <property type="entry name" value="Sc_DH/Rdtase_CS"/>
</dbReference>
<dbReference type="InterPro" id="IPR002347">
    <property type="entry name" value="SDR_fam"/>
</dbReference>
<gene>
    <name evidence="5" type="ORF">MXD59_14205</name>
</gene>
<evidence type="ECO:0000256" key="1">
    <source>
        <dbReference type="ARBA" id="ARBA00006484"/>
    </source>
</evidence>
<protein>
    <submittedName>
        <fullName evidence="5">SDR family oxidoreductase</fullName>
    </submittedName>
</protein>
<sequence length="281" mass="29025">MDLHKSRHLDGKVIVITGAAAGFGALIATRVAARGAIPVALDVDADGAGKVAAAIEADGGRALGIGLDVRDRPAFAAAAAQVISTFGRLDVLVNNAGVMPLAFLADHARAAEAWDRAIDINLKGVLHGVYAVYDHMSEHGGHIVNISSIYGNSGVAGAAVYGATKAAVATLSNALRVESQGKIKVTLVRPSGVLGTNLSGTIIDGSAAAPLAAHRIASWQEHITELREGRLPTAARDPEQTPYWTLAPNDVVDAVVHVIDQPLGVAITDLTVRATGEDYVY</sequence>
<dbReference type="PANTHER" id="PTHR43391:SF14">
    <property type="entry name" value="DEHYDROGENASE_REDUCTASE SDR FAMILY PROTEIN 7-LIKE"/>
    <property type="match status" value="1"/>
</dbReference>
<comment type="caution">
    <text evidence="5">The sequence shown here is derived from an EMBL/GenBank/DDBJ whole genome shotgun (WGS) entry which is preliminary data.</text>
</comment>
<organism evidence="5 6">
    <name type="scientific">Frankia umida</name>
    <dbReference type="NCBI Taxonomy" id="573489"/>
    <lineage>
        <taxon>Bacteria</taxon>
        <taxon>Bacillati</taxon>
        <taxon>Actinomycetota</taxon>
        <taxon>Actinomycetes</taxon>
        <taxon>Frankiales</taxon>
        <taxon>Frankiaceae</taxon>
        <taxon>Frankia</taxon>
    </lineage>
</organism>
<dbReference type="SUPFAM" id="SSF51735">
    <property type="entry name" value="NAD(P)-binding Rossmann-fold domains"/>
    <property type="match status" value="1"/>
</dbReference>
<dbReference type="Proteomes" id="UP001201873">
    <property type="component" value="Unassembled WGS sequence"/>
</dbReference>
<evidence type="ECO:0000313" key="5">
    <source>
        <dbReference type="EMBL" id="MCK9876921.1"/>
    </source>
</evidence>
<dbReference type="PANTHER" id="PTHR43391">
    <property type="entry name" value="RETINOL DEHYDROGENASE-RELATED"/>
    <property type="match status" value="1"/>
</dbReference>
<reference evidence="5 6" key="1">
    <citation type="submission" date="2022-04" db="EMBL/GenBank/DDBJ databases">
        <title>Genome diversity in the genus Frankia.</title>
        <authorList>
            <person name="Carlos-Shanley C."/>
            <person name="Hahn D."/>
        </authorList>
    </citation>
    <scope>NUCLEOTIDE SEQUENCE [LARGE SCALE GENOMIC DNA]</scope>
    <source>
        <strain evidence="5 6">Ag45/Mut15</strain>
    </source>
</reference>
<dbReference type="EMBL" id="JALKFT010000013">
    <property type="protein sequence ID" value="MCK9876921.1"/>
    <property type="molecule type" value="Genomic_DNA"/>
</dbReference>
<evidence type="ECO:0000313" key="6">
    <source>
        <dbReference type="Proteomes" id="UP001201873"/>
    </source>
</evidence>
<keyword evidence="2" id="KW-0521">NADP</keyword>
<dbReference type="CDD" id="cd05233">
    <property type="entry name" value="SDR_c"/>
    <property type="match status" value="1"/>
</dbReference>
<dbReference type="InterPro" id="IPR036291">
    <property type="entry name" value="NAD(P)-bd_dom_sf"/>
</dbReference>
<dbReference type="Gene3D" id="3.40.50.720">
    <property type="entry name" value="NAD(P)-binding Rossmann-like Domain"/>
    <property type="match status" value="1"/>
</dbReference>
<accession>A0ABT0JZK2</accession>
<evidence type="ECO:0000256" key="2">
    <source>
        <dbReference type="ARBA" id="ARBA00022857"/>
    </source>
</evidence>
<keyword evidence="3" id="KW-0560">Oxidoreductase</keyword>
<dbReference type="RefSeq" id="WP_248825236.1">
    <property type="nucleotide sequence ID" value="NZ_JALKFT010000013.1"/>
</dbReference>
<proteinExistence type="inferred from homology"/>
<dbReference type="PRINTS" id="PR00081">
    <property type="entry name" value="GDHRDH"/>
</dbReference>
<comment type="similarity">
    <text evidence="1 4">Belongs to the short-chain dehydrogenases/reductases (SDR) family.</text>
</comment>
<dbReference type="PROSITE" id="PS00061">
    <property type="entry name" value="ADH_SHORT"/>
    <property type="match status" value="1"/>
</dbReference>
<evidence type="ECO:0000256" key="4">
    <source>
        <dbReference type="RuleBase" id="RU000363"/>
    </source>
</evidence>
<dbReference type="Pfam" id="PF00106">
    <property type="entry name" value="adh_short"/>
    <property type="match status" value="1"/>
</dbReference>
<keyword evidence="6" id="KW-1185">Reference proteome</keyword>
<evidence type="ECO:0000256" key="3">
    <source>
        <dbReference type="ARBA" id="ARBA00023002"/>
    </source>
</evidence>
<name>A0ABT0JZK2_9ACTN</name>
<dbReference type="PRINTS" id="PR00080">
    <property type="entry name" value="SDRFAMILY"/>
</dbReference>